<proteinExistence type="predicted"/>
<evidence type="ECO:0000313" key="1">
    <source>
        <dbReference type="EMBL" id="KAF4443038.1"/>
    </source>
</evidence>
<dbReference type="OrthoDB" id="5081092at2759"/>
<dbReference type="AlphaFoldDB" id="A0A8H4K582"/>
<accession>A0A8H4K582</accession>
<comment type="caution">
    <text evidence="1">The sequence shown here is derived from an EMBL/GenBank/DDBJ whole genome shotgun (WGS) entry which is preliminary data.</text>
</comment>
<protein>
    <recommendedName>
        <fullName evidence="3">F-box domain-containing protein</fullName>
    </recommendedName>
</protein>
<keyword evidence="2" id="KW-1185">Reference proteome</keyword>
<reference evidence="1 2" key="1">
    <citation type="submission" date="2020-01" db="EMBL/GenBank/DDBJ databases">
        <title>Identification and distribution of gene clusters putatively required for synthesis of sphingolipid metabolism inhibitors in phylogenetically diverse species of the filamentous fungus Fusarium.</title>
        <authorList>
            <person name="Kim H.-S."/>
            <person name="Busman M."/>
            <person name="Brown D.W."/>
            <person name="Divon H."/>
            <person name="Uhlig S."/>
            <person name="Proctor R.H."/>
        </authorList>
    </citation>
    <scope>NUCLEOTIDE SEQUENCE [LARGE SCALE GENOMIC DNA]</scope>
    <source>
        <strain evidence="1 2">NRRL 13308</strain>
    </source>
</reference>
<evidence type="ECO:0008006" key="3">
    <source>
        <dbReference type="Google" id="ProtNLM"/>
    </source>
</evidence>
<dbReference type="SUPFAM" id="SSF52047">
    <property type="entry name" value="RNI-like"/>
    <property type="match status" value="1"/>
</dbReference>
<sequence>MGHLLGLPDELLTDIFTLICDTNRLALFQVIYVNKRLHRIASPLLVRHWPFYPEILHKQAPARFALHLLRNPHLQRNVKSIVLDELIRIDEDDPLVGADGLDELALAARQRFPELANDPGWCDGLVNGYIDPVAALLLGLCTGLEKLDLMIPSFQGTPPGLIVLQFVSAALKQNGPQRPLNKLRVVVLRWHDDEDTGDIQCAASFFHLPNVKTLALSSFSDEIPLRDITNEASDIELQMDSDLYETRFPVGTSPIEELFLDSTCLTNHGLLTIVSACKRLKKLVFTWRNPAGTAEDGHDSTRLTRQTLLLHAASLEELAFSLMTHRFRHDTTLENASKARFECLKDCFEKMIKLKRLSMDFHVLYYRDISQNEEMLDFLPRSLEHLGLQCDLASYQPQVLQHIEMLCMVLKACGPGNRFCALQTLEIWLFVYGDIDKGIYEPVNELAREKGIKFTFNHKSHGGGSTWEIMGMMPKPHPPIVDPYTGFKWARWGMQFRR</sequence>
<organism evidence="1 2">
    <name type="scientific">Fusarium acutatum</name>
    <dbReference type="NCBI Taxonomy" id="78861"/>
    <lineage>
        <taxon>Eukaryota</taxon>
        <taxon>Fungi</taxon>
        <taxon>Dikarya</taxon>
        <taxon>Ascomycota</taxon>
        <taxon>Pezizomycotina</taxon>
        <taxon>Sordariomycetes</taxon>
        <taxon>Hypocreomycetidae</taxon>
        <taxon>Hypocreales</taxon>
        <taxon>Nectriaceae</taxon>
        <taxon>Fusarium</taxon>
        <taxon>Fusarium fujikuroi species complex</taxon>
    </lineage>
</organism>
<dbReference type="EMBL" id="JAADJF010000035">
    <property type="protein sequence ID" value="KAF4443038.1"/>
    <property type="molecule type" value="Genomic_DNA"/>
</dbReference>
<evidence type="ECO:0000313" key="2">
    <source>
        <dbReference type="Proteomes" id="UP000536711"/>
    </source>
</evidence>
<dbReference type="Proteomes" id="UP000536711">
    <property type="component" value="Unassembled WGS sequence"/>
</dbReference>
<name>A0A8H4K582_9HYPO</name>
<gene>
    <name evidence="1" type="ORF">FACUT_1591</name>
</gene>